<proteinExistence type="inferred from homology"/>
<feature type="binding site" evidence="7">
    <location>
        <position position="92"/>
    </location>
    <ligand>
        <name>Zn(2+)</name>
        <dbReference type="ChEBI" id="CHEBI:29105"/>
    </ligand>
</feature>
<keyword evidence="10" id="KW-1185">Reference proteome</keyword>
<dbReference type="EMBL" id="CBXI010000040">
    <property type="protein sequence ID" value="CDL92337.1"/>
    <property type="molecule type" value="Genomic_DNA"/>
</dbReference>
<accession>W6NKC3</accession>
<keyword evidence="7" id="KW-0479">Metal-binding</keyword>
<keyword evidence="3 7" id="KW-0862">Zinc</keyword>
<evidence type="ECO:0000256" key="4">
    <source>
        <dbReference type="ARBA" id="ARBA00023015"/>
    </source>
</evidence>
<dbReference type="OrthoDB" id="8659436at2"/>
<feature type="binding site" evidence="7">
    <location>
        <position position="138"/>
    </location>
    <ligand>
        <name>Zn(2+)</name>
        <dbReference type="ChEBI" id="CHEBI:29105"/>
    </ligand>
</feature>
<dbReference type="Gene3D" id="1.10.10.10">
    <property type="entry name" value="Winged helix-like DNA-binding domain superfamily/Winged helix DNA-binding domain"/>
    <property type="match status" value="1"/>
</dbReference>
<evidence type="ECO:0000256" key="7">
    <source>
        <dbReference type="PIRSR" id="PIRSR602481-1"/>
    </source>
</evidence>
<evidence type="ECO:0000313" key="10">
    <source>
        <dbReference type="Proteomes" id="UP000019482"/>
    </source>
</evidence>
<name>W6NKC3_CLOTY</name>
<organism evidence="9 10">
    <name type="scientific">Clostridium tyrobutyricum DIVETGP</name>
    <dbReference type="NCBI Taxonomy" id="1408889"/>
    <lineage>
        <taxon>Bacteria</taxon>
        <taxon>Bacillati</taxon>
        <taxon>Bacillota</taxon>
        <taxon>Clostridia</taxon>
        <taxon>Eubacteriales</taxon>
        <taxon>Clostridiaceae</taxon>
        <taxon>Clostridium</taxon>
    </lineage>
</organism>
<feature type="binding site" evidence="7">
    <location>
        <position position="135"/>
    </location>
    <ligand>
        <name>Zn(2+)</name>
        <dbReference type="ChEBI" id="CHEBI:29105"/>
    </ligand>
</feature>
<evidence type="ECO:0000256" key="2">
    <source>
        <dbReference type="ARBA" id="ARBA00022491"/>
    </source>
</evidence>
<evidence type="ECO:0000256" key="1">
    <source>
        <dbReference type="ARBA" id="ARBA00007957"/>
    </source>
</evidence>
<evidence type="ECO:0000313" key="9">
    <source>
        <dbReference type="EMBL" id="CDL92337.1"/>
    </source>
</evidence>
<comment type="cofactor">
    <cofactor evidence="8">
        <name>Mn(2+)</name>
        <dbReference type="ChEBI" id="CHEBI:29035"/>
    </cofactor>
    <cofactor evidence="8">
        <name>Fe(2+)</name>
        <dbReference type="ChEBI" id="CHEBI:29033"/>
    </cofactor>
    <text evidence="8">Binds 1 Mn(2+) or Fe(2+) ion per subunit.</text>
</comment>
<keyword evidence="8" id="KW-0408">Iron</keyword>
<dbReference type="InterPro" id="IPR036388">
    <property type="entry name" value="WH-like_DNA-bd_sf"/>
</dbReference>
<keyword evidence="4" id="KW-0805">Transcription regulation</keyword>
<dbReference type="AlphaFoldDB" id="W6NKC3"/>
<dbReference type="GO" id="GO:0008270">
    <property type="term" value="F:zinc ion binding"/>
    <property type="evidence" value="ECO:0007669"/>
    <property type="project" value="TreeGrafter"/>
</dbReference>
<dbReference type="InterPro" id="IPR036390">
    <property type="entry name" value="WH_DNA-bd_sf"/>
</dbReference>
<dbReference type="GeneID" id="29420272"/>
<dbReference type="SUPFAM" id="SSF46785">
    <property type="entry name" value="Winged helix' DNA-binding domain"/>
    <property type="match status" value="1"/>
</dbReference>
<feature type="binding site" evidence="8">
    <location>
        <position position="86"/>
    </location>
    <ligand>
        <name>Fe cation</name>
        <dbReference type="ChEBI" id="CHEBI:24875"/>
    </ligand>
</feature>
<dbReference type="PANTHER" id="PTHR33202:SF8">
    <property type="entry name" value="PEROXIDE-RESPONSIVE REPRESSOR PERR"/>
    <property type="match status" value="1"/>
</dbReference>
<feature type="binding site" evidence="7">
    <location>
        <position position="95"/>
    </location>
    <ligand>
        <name>Zn(2+)</name>
        <dbReference type="ChEBI" id="CHEBI:29105"/>
    </ligand>
</feature>
<evidence type="ECO:0000256" key="6">
    <source>
        <dbReference type="ARBA" id="ARBA00023163"/>
    </source>
</evidence>
<dbReference type="InterPro" id="IPR002481">
    <property type="entry name" value="FUR"/>
</dbReference>
<dbReference type="Pfam" id="PF01475">
    <property type="entry name" value="FUR"/>
    <property type="match status" value="1"/>
</dbReference>
<comment type="caution">
    <text evidence="9">The sequence shown here is derived from an EMBL/GenBank/DDBJ whole genome shotgun (WGS) entry which is preliminary data.</text>
</comment>
<dbReference type="GO" id="GO:1900376">
    <property type="term" value="P:regulation of secondary metabolite biosynthetic process"/>
    <property type="evidence" value="ECO:0007669"/>
    <property type="project" value="TreeGrafter"/>
</dbReference>
<gene>
    <name evidence="9" type="ORF">CTDIVETGP_2407</name>
</gene>
<sequence>MNDIEECLRKYNIKVTKPRVNILEIFFKSDNAITAEDIFNKCKLKNVNVDISTIYRSLDLFEAKKIIKKFDLGLNKSAYAIIRKKHKHIIQCKLCHKKVEIDCPMQEIEEIIKSKTGFVLSDSDEKLDFKLDGICEECRNKLLKEHIKI</sequence>
<dbReference type="Gene3D" id="3.30.1490.190">
    <property type="match status" value="1"/>
</dbReference>
<dbReference type="Proteomes" id="UP000019482">
    <property type="component" value="Unassembled WGS sequence"/>
</dbReference>
<dbReference type="GO" id="GO:0045892">
    <property type="term" value="P:negative regulation of DNA-templated transcription"/>
    <property type="evidence" value="ECO:0007669"/>
    <property type="project" value="TreeGrafter"/>
</dbReference>
<dbReference type="PANTHER" id="PTHR33202">
    <property type="entry name" value="ZINC UPTAKE REGULATION PROTEIN"/>
    <property type="match status" value="1"/>
</dbReference>
<reference evidence="9 10" key="1">
    <citation type="journal article" date="2015" name="Genome Announc.">
        <title>Draft Genome Sequence of Clostridium tyrobutyricum Strain DIVETGP, Isolated from Cow's Milk for Grana Padano Production.</title>
        <authorList>
            <person name="Soggiu A."/>
            <person name="Piras C."/>
            <person name="Gaiarsa S."/>
            <person name="Sassera D."/>
            <person name="Roncada P."/>
            <person name="Bendixen E."/>
            <person name="Brasca M."/>
            <person name="Bonizzi L."/>
        </authorList>
    </citation>
    <scope>NUCLEOTIDE SEQUENCE [LARGE SCALE GENOMIC DNA]</scope>
    <source>
        <strain evidence="9 10">DIVETGP</strain>
    </source>
</reference>
<protein>
    <submittedName>
        <fullName evidence="9">Fe2+/Zn2+ uptake regulation proteins</fullName>
    </submittedName>
</protein>
<dbReference type="GO" id="GO:0003700">
    <property type="term" value="F:DNA-binding transcription factor activity"/>
    <property type="evidence" value="ECO:0007669"/>
    <property type="project" value="InterPro"/>
</dbReference>
<dbReference type="CDD" id="cd07153">
    <property type="entry name" value="Fur_like"/>
    <property type="match status" value="1"/>
</dbReference>
<evidence type="ECO:0000256" key="5">
    <source>
        <dbReference type="ARBA" id="ARBA00023125"/>
    </source>
</evidence>
<dbReference type="GO" id="GO:0000976">
    <property type="term" value="F:transcription cis-regulatory region binding"/>
    <property type="evidence" value="ECO:0007669"/>
    <property type="project" value="TreeGrafter"/>
</dbReference>
<dbReference type="InterPro" id="IPR043135">
    <property type="entry name" value="Fur_C"/>
</dbReference>
<comment type="cofactor">
    <cofactor evidence="7">
        <name>Zn(2+)</name>
        <dbReference type="ChEBI" id="CHEBI:29105"/>
    </cofactor>
    <text evidence="7">Binds 1 zinc ion per subunit.</text>
</comment>
<comment type="similarity">
    <text evidence="1">Belongs to the Fur family.</text>
</comment>
<evidence type="ECO:0000256" key="8">
    <source>
        <dbReference type="PIRSR" id="PIRSR602481-2"/>
    </source>
</evidence>
<keyword evidence="6" id="KW-0804">Transcription</keyword>
<keyword evidence="5" id="KW-0238">DNA-binding</keyword>
<dbReference type="RefSeq" id="WP_017895162.1">
    <property type="nucleotide sequence ID" value="NZ_CBXI010000040.1"/>
</dbReference>
<keyword evidence="2" id="KW-0678">Repressor</keyword>
<evidence type="ECO:0000256" key="3">
    <source>
        <dbReference type="ARBA" id="ARBA00022833"/>
    </source>
</evidence>